<evidence type="ECO:0000313" key="1">
    <source>
        <dbReference type="EMBL" id="ATQ35618.1"/>
    </source>
</evidence>
<reference evidence="1 2" key="1">
    <citation type="submission" date="2017-10" db="EMBL/GenBank/DDBJ databases">
        <title>Complete Genome Sequence of Mesoplasma entomophilum.</title>
        <authorList>
            <person name="Knight T.F."/>
            <person name="Citino T."/>
            <person name="Rubinstein R."/>
            <person name="Neuschaefer Z."/>
        </authorList>
    </citation>
    <scope>NUCLEOTIDE SEQUENCE [LARGE SCALE GENOMIC DNA]</scope>
    <source>
        <strain evidence="1 2">TAC</strain>
    </source>
</reference>
<dbReference type="RefSeq" id="WP_099651291.1">
    <property type="nucleotide sequence ID" value="NZ_CP024411.1"/>
</dbReference>
<protein>
    <submittedName>
        <fullName evidence="1">Uncharacterized protein</fullName>
    </submittedName>
</protein>
<accession>A0A3S5XZB4</accession>
<sequence length="115" mass="13744">MKFKEYYKKITGETEYSIIGLRIFIYLSNKTIEKGKLEIRFLKRKLKVEFVENEERLDIEEWTIPQLSFKLTKLSEAIDLAVKELLKLDNGVLELEDLLGKELFNELYTEEKFKC</sequence>
<gene>
    <name evidence="1" type="ORF">CS528_02495</name>
</gene>
<organism evidence="1 2">
    <name type="scientific">Mesoplasma entomophilum</name>
    <dbReference type="NCBI Taxonomy" id="2149"/>
    <lineage>
        <taxon>Bacteria</taxon>
        <taxon>Bacillati</taxon>
        <taxon>Mycoplasmatota</taxon>
        <taxon>Mollicutes</taxon>
        <taxon>Entomoplasmatales</taxon>
        <taxon>Entomoplasmataceae</taxon>
        <taxon>Mesoplasma</taxon>
    </lineage>
</organism>
<dbReference type="Proteomes" id="UP000232226">
    <property type="component" value="Chromosome"/>
</dbReference>
<dbReference type="EMBL" id="CP024411">
    <property type="protein sequence ID" value="ATQ35618.1"/>
    <property type="molecule type" value="Genomic_DNA"/>
</dbReference>
<keyword evidence="2" id="KW-1185">Reference proteome</keyword>
<proteinExistence type="predicted"/>
<dbReference type="AlphaFoldDB" id="A0A3S5XZB4"/>
<name>A0A3S5XZB4_9MOLU</name>
<evidence type="ECO:0000313" key="2">
    <source>
        <dbReference type="Proteomes" id="UP000232226"/>
    </source>
</evidence>
<dbReference type="KEGG" id="ment:CS528_02495"/>